<reference evidence="5 6" key="1">
    <citation type="submission" date="2018-07" db="EMBL/GenBank/DDBJ databases">
        <title>Genomic Encyclopedia of Type Strains, Phase IV (KMG-IV): sequencing the most valuable type-strain genomes for metagenomic binning, comparative biology and taxonomic classification.</title>
        <authorList>
            <person name="Goeker M."/>
        </authorList>
    </citation>
    <scope>NUCLEOTIDE SEQUENCE [LARGE SCALE GENOMIC DNA]</scope>
    <source>
        <strain evidence="5 6">DSM 26725</strain>
    </source>
</reference>
<keyword evidence="2 5" id="KW-0808">Transferase</keyword>
<dbReference type="SUPFAM" id="SSF53335">
    <property type="entry name" value="S-adenosyl-L-methionine-dependent methyltransferases"/>
    <property type="match status" value="1"/>
</dbReference>
<gene>
    <name evidence="5" type="ORF">DFR46_0284</name>
</gene>
<dbReference type="Pfam" id="PF08242">
    <property type="entry name" value="Methyltransf_12"/>
    <property type="match status" value="1"/>
</dbReference>
<name>A0A3D9FE28_9SPHN</name>
<keyword evidence="6" id="KW-1185">Reference proteome</keyword>
<dbReference type="GO" id="GO:0032259">
    <property type="term" value="P:methylation"/>
    <property type="evidence" value="ECO:0007669"/>
    <property type="project" value="UniProtKB-KW"/>
</dbReference>
<evidence type="ECO:0000256" key="3">
    <source>
        <dbReference type="ARBA" id="ARBA00022691"/>
    </source>
</evidence>
<dbReference type="InterPro" id="IPR013217">
    <property type="entry name" value="Methyltransf_12"/>
</dbReference>
<dbReference type="Proteomes" id="UP000256310">
    <property type="component" value="Unassembled WGS sequence"/>
</dbReference>
<evidence type="ECO:0000259" key="4">
    <source>
        <dbReference type="Pfam" id="PF08242"/>
    </source>
</evidence>
<organism evidence="5 6">
    <name type="scientific">Parasphingopyxis lamellibrachiae</name>
    <dbReference type="NCBI Taxonomy" id="680125"/>
    <lineage>
        <taxon>Bacteria</taxon>
        <taxon>Pseudomonadati</taxon>
        <taxon>Pseudomonadota</taxon>
        <taxon>Alphaproteobacteria</taxon>
        <taxon>Sphingomonadales</taxon>
        <taxon>Sphingomonadaceae</taxon>
        <taxon>Parasphingopyxis</taxon>
    </lineage>
</organism>
<keyword evidence="1 5" id="KW-0489">Methyltransferase</keyword>
<evidence type="ECO:0000313" key="6">
    <source>
        <dbReference type="Proteomes" id="UP000256310"/>
    </source>
</evidence>
<dbReference type="AlphaFoldDB" id="A0A3D9FE28"/>
<evidence type="ECO:0000256" key="2">
    <source>
        <dbReference type="ARBA" id="ARBA00022679"/>
    </source>
</evidence>
<evidence type="ECO:0000256" key="1">
    <source>
        <dbReference type="ARBA" id="ARBA00022603"/>
    </source>
</evidence>
<dbReference type="PANTHER" id="PTHR43464:SF19">
    <property type="entry name" value="UBIQUINONE BIOSYNTHESIS O-METHYLTRANSFERASE, MITOCHONDRIAL"/>
    <property type="match status" value="1"/>
</dbReference>
<dbReference type="RefSeq" id="WP_162843374.1">
    <property type="nucleotide sequence ID" value="NZ_QRDP01000004.1"/>
</dbReference>
<dbReference type="EMBL" id="QRDP01000004">
    <property type="protein sequence ID" value="RED15296.1"/>
    <property type="molecule type" value="Genomic_DNA"/>
</dbReference>
<sequence>MNYWQQQSRALAAAFIASGGTLTATLALKALTEYLPDADARTIDVGGGDGRMAIALARLGHRVKLVDTDPAMIAAARRALEALPSEISARVDLIAGTGEEAAAHGVGYNLVCCHSVIMYEAEPASLIAALAALARPGGAVSVIGVNPAALAMRPGLQGRWAEAVETLACGEKSSARYAASVDHSRETVTALFERHGLSLLGWRGIGIFTDHLEGPVEAEEPGHVVEAEWLAGARDPYRQVARCYHLIARKID</sequence>
<dbReference type="PANTHER" id="PTHR43464">
    <property type="entry name" value="METHYLTRANSFERASE"/>
    <property type="match status" value="1"/>
</dbReference>
<protein>
    <submittedName>
        <fullName evidence="5">Methyltransferase family protein</fullName>
    </submittedName>
</protein>
<evidence type="ECO:0000313" key="5">
    <source>
        <dbReference type="EMBL" id="RED15296.1"/>
    </source>
</evidence>
<comment type="caution">
    <text evidence="5">The sequence shown here is derived from an EMBL/GenBank/DDBJ whole genome shotgun (WGS) entry which is preliminary data.</text>
</comment>
<feature type="domain" description="Methyltransferase type 12" evidence="4">
    <location>
        <begin position="43"/>
        <end position="139"/>
    </location>
</feature>
<dbReference type="InterPro" id="IPR029063">
    <property type="entry name" value="SAM-dependent_MTases_sf"/>
</dbReference>
<keyword evidence="3" id="KW-0949">S-adenosyl-L-methionine</keyword>
<proteinExistence type="predicted"/>
<dbReference type="GO" id="GO:0008168">
    <property type="term" value="F:methyltransferase activity"/>
    <property type="evidence" value="ECO:0007669"/>
    <property type="project" value="UniProtKB-KW"/>
</dbReference>
<accession>A0A3D9FE28</accession>
<dbReference type="Gene3D" id="3.40.50.150">
    <property type="entry name" value="Vaccinia Virus protein VP39"/>
    <property type="match status" value="1"/>
</dbReference>